<dbReference type="EMBL" id="CP071794">
    <property type="protein sequence ID" value="QTD55831.1"/>
    <property type="molecule type" value="Genomic_DNA"/>
</dbReference>
<dbReference type="InterPro" id="IPR016163">
    <property type="entry name" value="Ald_DH_C"/>
</dbReference>
<dbReference type="InterPro" id="IPR029510">
    <property type="entry name" value="Ald_DH_CS_GLU"/>
</dbReference>
<evidence type="ECO:0000313" key="6">
    <source>
        <dbReference type="Proteomes" id="UP000663923"/>
    </source>
</evidence>
<keyword evidence="6" id="KW-1185">Reference proteome</keyword>
<name>A0ABX7T2R1_9SPHN</name>
<dbReference type="PROSITE" id="PS00070">
    <property type="entry name" value="ALDEHYDE_DEHYDR_CYS"/>
    <property type="match status" value="1"/>
</dbReference>
<sequence>MQPNVKLYIDGKPAAARGMFEVVNPATAEPFAQCPSADLQMLDTAVAAARKAFPAWAAKDIEDRATLVEQIGDALEARKEEFTKLLSSEQGKPVHSGAVGEIMGALAWLRATAKLRPAVDVIKDDDVSYVEVRRKPLGVVASITPWNHPVMIAIWHVIPALIAGNTVVIKPSSMTPLTTLLLAELANEILPAGVVNSVAGEGGLGQAISSHPGIDKIVFTGSTPTGRHIMESAAANLKRLTLELGGNDAAIVLADADVDAIAPKIFAKTFGNSGQTCAALKRLYVHDSIHDALADRLAQMAKDAKMGPGDNPESQYGPIQNKSQFDFVVELADDARSQGAQFLAGGKADDGAGYFYPLTVVTQVTDGMRLVDEEQFGPILPIIRYHDVEDVLARANDNPNGLGGSIWSSDIDTATALAARMETGTAWVNDHATISPDAPFGGAKQSGIGVEFGHYGLEEYMQLQTIRIAK</sequence>
<proteinExistence type="inferred from homology"/>
<feature type="domain" description="Aldehyde dehydrogenase" evidence="4">
    <location>
        <begin position="18"/>
        <end position="466"/>
    </location>
</feature>
<dbReference type="SUPFAM" id="SSF53720">
    <property type="entry name" value="ALDH-like"/>
    <property type="match status" value="1"/>
</dbReference>
<dbReference type="PANTHER" id="PTHR11699">
    <property type="entry name" value="ALDEHYDE DEHYDROGENASE-RELATED"/>
    <property type="match status" value="1"/>
</dbReference>
<gene>
    <name evidence="5" type="ORF">J4G78_16840</name>
</gene>
<dbReference type="PROSITE" id="PS00687">
    <property type="entry name" value="ALDEHYDE_DEHYDR_GLU"/>
    <property type="match status" value="1"/>
</dbReference>
<organism evidence="5 6">
    <name type="scientific">Parasphingorhabdus cellanae</name>
    <dbReference type="NCBI Taxonomy" id="2806553"/>
    <lineage>
        <taxon>Bacteria</taxon>
        <taxon>Pseudomonadati</taxon>
        <taxon>Pseudomonadota</taxon>
        <taxon>Alphaproteobacteria</taxon>
        <taxon>Sphingomonadales</taxon>
        <taxon>Sphingomonadaceae</taxon>
        <taxon>Parasphingorhabdus</taxon>
    </lineage>
</organism>
<dbReference type="Gene3D" id="3.40.605.10">
    <property type="entry name" value="Aldehyde Dehydrogenase, Chain A, domain 1"/>
    <property type="match status" value="1"/>
</dbReference>
<feature type="active site" evidence="2">
    <location>
        <position position="243"/>
    </location>
</feature>
<dbReference type="InterPro" id="IPR015590">
    <property type="entry name" value="Aldehyde_DH_dom"/>
</dbReference>
<evidence type="ECO:0000313" key="5">
    <source>
        <dbReference type="EMBL" id="QTD55831.1"/>
    </source>
</evidence>
<dbReference type="CDD" id="cd07106">
    <property type="entry name" value="ALDH_AldA-AAD23400"/>
    <property type="match status" value="1"/>
</dbReference>
<protein>
    <submittedName>
        <fullName evidence="5">Aldehyde dehydrogenase family protein</fullName>
    </submittedName>
</protein>
<evidence type="ECO:0000256" key="1">
    <source>
        <dbReference type="ARBA" id="ARBA00023002"/>
    </source>
</evidence>
<dbReference type="InterPro" id="IPR016161">
    <property type="entry name" value="Ald_DH/histidinol_DH"/>
</dbReference>
<dbReference type="RefSeq" id="WP_207987655.1">
    <property type="nucleotide sequence ID" value="NZ_CP071794.1"/>
</dbReference>
<dbReference type="InterPro" id="IPR044086">
    <property type="entry name" value="LUC3-like"/>
</dbReference>
<dbReference type="Gene3D" id="3.40.309.10">
    <property type="entry name" value="Aldehyde Dehydrogenase, Chain A, domain 2"/>
    <property type="match status" value="1"/>
</dbReference>
<dbReference type="Pfam" id="PF00171">
    <property type="entry name" value="Aldedh"/>
    <property type="match status" value="1"/>
</dbReference>
<dbReference type="InterPro" id="IPR016162">
    <property type="entry name" value="Ald_DH_N"/>
</dbReference>
<evidence type="ECO:0000256" key="3">
    <source>
        <dbReference type="RuleBase" id="RU003345"/>
    </source>
</evidence>
<evidence type="ECO:0000259" key="4">
    <source>
        <dbReference type="Pfam" id="PF00171"/>
    </source>
</evidence>
<comment type="similarity">
    <text evidence="3">Belongs to the aldehyde dehydrogenase family.</text>
</comment>
<reference evidence="5 6" key="1">
    <citation type="submission" date="2021-03" db="EMBL/GenBank/DDBJ databases">
        <title>Complete genome of Parasphingorhabdus_sp.JHSY0214.</title>
        <authorList>
            <person name="Yoo J.H."/>
            <person name="Bae J.W."/>
        </authorList>
    </citation>
    <scope>NUCLEOTIDE SEQUENCE [LARGE SCALE GENOMIC DNA]</scope>
    <source>
        <strain evidence="5 6">JHSY0214</strain>
    </source>
</reference>
<dbReference type="InterPro" id="IPR016160">
    <property type="entry name" value="Ald_DH_CS_CYS"/>
</dbReference>
<dbReference type="Proteomes" id="UP000663923">
    <property type="component" value="Chromosome"/>
</dbReference>
<evidence type="ECO:0000256" key="2">
    <source>
        <dbReference type="PROSITE-ProRule" id="PRU10007"/>
    </source>
</evidence>
<keyword evidence="1 3" id="KW-0560">Oxidoreductase</keyword>
<accession>A0ABX7T2R1</accession>